<dbReference type="InterPro" id="IPR036388">
    <property type="entry name" value="WH-like_DNA-bd_sf"/>
</dbReference>
<dbReference type="InterPro" id="IPR055414">
    <property type="entry name" value="LRR_R13L4/SHOC2-like"/>
</dbReference>
<feature type="domain" description="Disease resistance N-terminal" evidence="7">
    <location>
        <begin position="37"/>
        <end position="94"/>
    </location>
</feature>
<dbReference type="Pfam" id="PF23598">
    <property type="entry name" value="LRR_14"/>
    <property type="match status" value="1"/>
</dbReference>
<dbReference type="SUPFAM" id="SSF52540">
    <property type="entry name" value="P-loop containing nucleoside triphosphate hydrolases"/>
    <property type="match status" value="1"/>
</dbReference>
<dbReference type="InterPro" id="IPR041118">
    <property type="entry name" value="Rx_N"/>
</dbReference>
<dbReference type="InterPro" id="IPR003591">
    <property type="entry name" value="Leu-rich_rpt_typical-subtyp"/>
</dbReference>
<organism evidence="11 12">
    <name type="scientific">Ziziphus jujuba</name>
    <name type="common">Chinese jujube</name>
    <name type="synonym">Ziziphus sativa</name>
    <dbReference type="NCBI Taxonomy" id="326968"/>
    <lineage>
        <taxon>Eukaryota</taxon>
        <taxon>Viridiplantae</taxon>
        <taxon>Streptophyta</taxon>
        <taxon>Embryophyta</taxon>
        <taxon>Tracheophyta</taxon>
        <taxon>Spermatophyta</taxon>
        <taxon>Magnoliopsida</taxon>
        <taxon>eudicotyledons</taxon>
        <taxon>Gunneridae</taxon>
        <taxon>Pentapetalae</taxon>
        <taxon>rosids</taxon>
        <taxon>fabids</taxon>
        <taxon>Rosales</taxon>
        <taxon>Rhamnaceae</taxon>
        <taxon>Paliureae</taxon>
        <taxon>Ziziphus</taxon>
    </lineage>
</organism>
<protein>
    <submittedName>
        <fullName evidence="12">Disease resistance protein At3g14460</fullName>
    </submittedName>
</protein>
<dbReference type="PANTHER" id="PTHR36766">
    <property type="entry name" value="PLANT BROAD-SPECTRUM MILDEW RESISTANCE PROTEIN RPW8"/>
    <property type="match status" value="1"/>
</dbReference>
<evidence type="ECO:0000313" key="12">
    <source>
        <dbReference type="RefSeq" id="XP_060672028.1"/>
    </source>
</evidence>
<evidence type="ECO:0000259" key="7">
    <source>
        <dbReference type="Pfam" id="PF18052"/>
    </source>
</evidence>
<evidence type="ECO:0000259" key="6">
    <source>
        <dbReference type="Pfam" id="PF00931"/>
    </source>
</evidence>
<keyword evidence="3" id="KW-0547">Nucleotide-binding</keyword>
<dbReference type="InterPro" id="IPR032675">
    <property type="entry name" value="LRR_dom_sf"/>
</dbReference>
<evidence type="ECO:0000313" key="11">
    <source>
        <dbReference type="Proteomes" id="UP001652623"/>
    </source>
</evidence>
<feature type="domain" description="NB-ARC" evidence="6">
    <location>
        <begin position="172"/>
        <end position="340"/>
    </location>
</feature>
<keyword evidence="1" id="KW-0433">Leucine-rich repeat</keyword>
<evidence type="ECO:0000256" key="1">
    <source>
        <dbReference type="ARBA" id="ARBA00022614"/>
    </source>
</evidence>
<keyword evidence="11" id="KW-1185">Reference proteome</keyword>
<dbReference type="Pfam" id="PF23559">
    <property type="entry name" value="WHD_DRP"/>
    <property type="match status" value="1"/>
</dbReference>
<evidence type="ECO:0000256" key="4">
    <source>
        <dbReference type="ARBA" id="ARBA00022821"/>
    </source>
</evidence>
<evidence type="ECO:0000256" key="2">
    <source>
        <dbReference type="ARBA" id="ARBA00022737"/>
    </source>
</evidence>
<feature type="domain" description="Disease resistance R13L4/SHOC-2-like LRR" evidence="9">
    <location>
        <begin position="553"/>
        <end position="640"/>
    </location>
</feature>
<dbReference type="InterPro" id="IPR058922">
    <property type="entry name" value="WHD_DRP"/>
</dbReference>
<keyword evidence="5" id="KW-0067">ATP-binding</keyword>
<dbReference type="Gene3D" id="1.20.5.4130">
    <property type="match status" value="1"/>
</dbReference>
<sequence>MAAEMVGGAALSFALQELSRSLPCLVDFLGKSKVNEWLVKKLKIKLLSADRLLNDAEAKQIKDRNVRQWLENLKEAIADAEDLVYMLNPDARSSSSSIGMFYKVRNLPSRINHKNNVEDKIKGTLGMLDYILDQKDELSLREGVETIAFRRSSKSSMVEGCDIYGRSDDKLAILNLLCSNEEGGDNICVIPIVGMGGIGKTSLAQLVYTDDEVNQFFNVKVWITVSDESDVFVLTKTIYEKATSSGNSNVMETFELQLELKKFLQGKRLLLVLDDVCNLKYENWCELRSPFKFAAYGSKIVVTTRNKKIASRMGSVPNYPLQLLSEEDCFQLFEKHAFSNVEPNAYPVLVEIAKQIVKKCKGLPLAVKSLAGLLRTELDPKKWKHVLENEIWDLPQEECNILPALWLSYYYLPPCLKRCFSYCSIFPKDYEFKKIDLTCLWMAGDLLLPENKMMPEEVGEKYFDELESRSLFEKNNTKGFTMHGLLNDLAKFVAGGSYLRLGDNYSGVHPNRIRHVLWTANQIHGTKELSENKVIRTLLRLDKGNEVNQEFINEEFLIHPKRLENLKCLRVLSLRRVVAATKFLDSIGKLKFLRYLDLSWTEIEEIPYTICRMCNLQTLLLYQCRNLGRLPDSIDNLKDLRHLDLSYTQIGEIPDTACNLHCLHTLLLRSCRKLKCLPTSIDRLINLRRLEISDTPLTEMPRQIFNLRNLEMLSDISVSTNNGSSIKRLAEFHHLRGNLCIRNLENVAYVEDVSEANLKDKKCITDLRLEWNGDTDEHRAQEVLNNLQPHTDLEQLYIINYGGRSFPDWIGDYSFSHIVDMWLSNCKKCYKLPAVGQLSSLKSLRVDGFDVLETIGDELYISGRFPITKPFKSLQTLTFKCMPQWKKWSLVGCEVFSQLKEIHLLDCPSLTLNGTCFVDSLQSLTHVKILKCRRQVVASLLSRQLPSLCSLYIEHCTELVSFPERRLPTKILTIKVSGCTRLESFSDEGWPSNLKSLSIVGCGKLFVNRGQWSLCTLTSLTSLDFTGIDEVVDSFPEEGQIPKALTSLKLSKLRNLRTLNGMAFRQLISLKVLSISFCDQLNCFPEEGLPASLYQLDIISCRLLKERCQRDKGQDWSKIARISHICIDKEYI</sequence>
<dbReference type="Pfam" id="PF00931">
    <property type="entry name" value="NB-ARC"/>
    <property type="match status" value="1"/>
</dbReference>
<dbReference type="GeneID" id="107406498"/>
<dbReference type="InterPro" id="IPR056789">
    <property type="entry name" value="LRR_R13L1-DRL21"/>
</dbReference>
<dbReference type="Pfam" id="PF25019">
    <property type="entry name" value="LRR_R13L1-DRL21"/>
    <property type="match status" value="1"/>
</dbReference>
<evidence type="ECO:0000256" key="3">
    <source>
        <dbReference type="ARBA" id="ARBA00022741"/>
    </source>
</evidence>
<dbReference type="SMART" id="SM00369">
    <property type="entry name" value="LRR_TYP"/>
    <property type="match status" value="3"/>
</dbReference>
<accession>A0ABM4A5M1</accession>
<dbReference type="InterPro" id="IPR027417">
    <property type="entry name" value="P-loop_NTPase"/>
</dbReference>
<feature type="domain" description="Disease resistance protein winged helix" evidence="8">
    <location>
        <begin position="425"/>
        <end position="490"/>
    </location>
</feature>
<evidence type="ECO:0000256" key="5">
    <source>
        <dbReference type="ARBA" id="ARBA00022840"/>
    </source>
</evidence>
<dbReference type="InterPro" id="IPR002182">
    <property type="entry name" value="NB-ARC"/>
</dbReference>
<dbReference type="Gene3D" id="3.80.10.10">
    <property type="entry name" value="Ribonuclease Inhibitor"/>
    <property type="match status" value="3"/>
</dbReference>
<keyword evidence="2" id="KW-0677">Repeat</keyword>
<dbReference type="InterPro" id="IPR042197">
    <property type="entry name" value="Apaf_helical"/>
</dbReference>
<keyword evidence="4" id="KW-0611">Plant defense</keyword>
<gene>
    <name evidence="12" type="primary">LOC107406498</name>
</gene>
<evidence type="ECO:0000259" key="9">
    <source>
        <dbReference type="Pfam" id="PF23598"/>
    </source>
</evidence>
<reference evidence="12" key="1">
    <citation type="submission" date="2025-08" db="UniProtKB">
        <authorList>
            <consortium name="RefSeq"/>
        </authorList>
    </citation>
    <scope>IDENTIFICATION</scope>
    <source>
        <tissue evidence="12">Seedling</tissue>
    </source>
</reference>
<dbReference type="PANTHER" id="PTHR36766:SF40">
    <property type="entry name" value="DISEASE RESISTANCE PROTEIN RGA3"/>
    <property type="match status" value="1"/>
</dbReference>
<evidence type="ECO:0000259" key="10">
    <source>
        <dbReference type="Pfam" id="PF25019"/>
    </source>
</evidence>
<proteinExistence type="predicted"/>
<name>A0ABM4A5M1_ZIZJJ</name>
<dbReference type="Gene3D" id="3.40.50.300">
    <property type="entry name" value="P-loop containing nucleotide triphosphate hydrolases"/>
    <property type="match status" value="1"/>
</dbReference>
<dbReference type="RefSeq" id="XP_060672028.1">
    <property type="nucleotide sequence ID" value="XM_060816045.1"/>
</dbReference>
<dbReference type="PRINTS" id="PR00364">
    <property type="entry name" value="DISEASERSIST"/>
</dbReference>
<feature type="domain" description="R13L1/DRL21-like LRR repeat region" evidence="10">
    <location>
        <begin position="726"/>
        <end position="848"/>
    </location>
</feature>
<dbReference type="Gene3D" id="1.10.10.10">
    <property type="entry name" value="Winged helix-like DNA-binding domain superfamily/Winged helix DNA-binding domain"/>
    <property type="match status" value="1"/>
</dbReference>
<dbReference type="Pfam" id="PF18052">
    <property type="entry name" value="Rx_N"/>
    <property type="match status" value="1"/>
</dbReference>
<dbReference type="Proteomes" id="UP001652623">
    <property type="component" value="Chromosome 3"/>
</dbReference>
<evidence type="ECO:0000259" key="8">
    <source>
        <dbReference type="Pfam" id="PF23559"/>
    </source>
</evidence>
<dbReference type="Gene3D" id="1.10.8.430">
    <property type="entry name" value="Helical domain of apoptotic protease-activating factors"/>
    <property type="match status" value="1"/>
</dbReference>
<dbReference type="SUPFAM" id="SSF52058">
    <property type="entry name" value="L domain-like"/>
    <property type="match status" value="2"/>
</dbReference>